<reference evidence="2 3" key="1">
    <citation type="submission" date="2016-02" db="EMBL/GenBank/DDBJ databases">
        <title>Genome analysis of coral dinoflagellate symbionts highlights evolutionary adaptations to a symbiotic lifestyle.</title>
        <authorList>
            <person name="Aranda M."/>
            <person name="Li Y."/>
            <person name="Liew Y.J."/>
            <person name="Baumgarten S."/>
            <person name="Simakov O."/>
            <person name="Wilson M."/>
            <person name="Piel J."/>
            <person name="Ashoor H."/>
            <person name="Bougouffa S."/>
            <person name="Bajic V.B."/>
            <person name="Ryu T."/>
            <person name="Ravasi T."/>
            <person name="Bayer T."/>
            <person name="Micklem G."/>
            <person name="Kim H."/>
            <person name="Bhak J."/>
            <person name="Lajeunesse T.C."/>
            <person name="Voolstra C.R."/>
        </authorList>
    </citation>
    <scope>NUCLEOTIDE SEQUENCE [LARGE SCALE GENOMIC DNA]</scope>
    <source>
        <strain evidence="2 3">CCMP2467</strain>
    </source>
</reference>
<keyword evidence="3" id="KW-1185">Reference proteome</keyword>
<sequence>GEPHFKHRESQSTPDLPGVPSDPNCQTGPDCRALTSQAL</sequence>
<evidence type="ECO:0000313" key="3">
    <source>
        <dbReference type="Proteomes" id="UP000186817"/>
    </source>
</evidence>
<gene>
    <name evidence="2" type="ORF">AK812_SmicGene48480</name>
</gene>
<comment type="caution">
    <text evidence="2">The sequence shown here is derived from an EMBL/GenBank/DDBJ whole genome shotgun (WGS) entry which is preliminary data.</text>
</comment>
<feature type="region of interest" description="Disordered" evidence="1">
    <location>
        <begin position="1"/>
        <end position="39"/>
    </location>
</feature>
<dbReference type="Proteomes" id="UP000186817">
    <property type="component" value="Unassembled WGS sequence"/>
</dbReference>
<feature type="non-terminal residue" evidence="2">
    <location>
        <position position="1"/>
    </location>
</feature>
<accession>A0A1Q9BE89</accession>
<proteinExistence type="predicted"/>
<organism evidence="2 3">
    <name type="scientific">Symbiodinium microadriaticum</name>
    <name type="common">Dinoflagellate</name>
    <name type="synonym">Zooxanthella microadriatica</name>
    <dbReference type="NCBI Taxonomy" id="2951"/>
    <lineage>
        <taxon>Eukaryota</taxon>
        <taxon>Sar</taxon>
        <taxon>Alveolata</taxon>
        <taxon>Dinophyceae</taxon>
        <taxon>Suessiales</taxon>
        <taxon>Symbiodiniaceae</taxon>
        <taxon>Symbiodinium</taxon>
    </lineage>
</organism>
<dbReference type="EMBL" id="LSRX01007995">
    <property type="protein sequence ID" value="OLP67656.1"/>
    <property type="molecule type" value="Genomic_DNA"/>
</dbReference>
<evidence type="ECO:0000313" key="2">
    <source>
        <dbReference type="EMBL" id="OLP67656.1"/>
    </source>
</evidence>
<feature type="compositionally biased region" description="Basic and acidic residues" evidence="1">
    <location>
        <begin position="1"/>
        <end position="10"/>
    </location>
</feature>
<protein>
    <submittedName>
        <fullName evidence="2">Uncharacterized protein</fullName>
    </submittedName>
</protein>
<feature type="non-terminal residue" evidence="2">
    <location>
        <position position="39"/>
    </location>
</feature>
<dbReference type="AlphaFoldDB" id="A0A1Q9BE89"/>
<evidence type="ECO:0000256" key="1">
    <source>
        <dbReference type="SAM" id="MobiDB-lite"/>
    </source>
</evidence>
<name>A0A1Q9BE89_SYMMI</name>